<dbReference type="GO" id="GO:0016787">
    <property type="term" value="F:hydrolase activity"/>
    <property type="evidence" value="ECO:0007669"/>
    <property type="project" value="UniProtKB-KW"/>
</dbReference>
<dbReference type="EMBL" id="SZYD01000005">
    <property type="protein sequence ID" value="KAD6119086.1"/>
    <property type="molecule type" value="Genomic_DNA"/>
</dbReference>
<dbReference type="InterPro" id="IPR029058">
    <property type="entry name" value="AB_hydrolase_fold"/>
</dbReference>
<comment type="similarity">
    <text evidence="1">Belongs to the AB hydrolase superfamily.</text>
</comment>
<dbReference type="Gene3D" id="3.40.50.1820">
    <property type="entry name" value="alpha/beta hydrolase"/>
    <property type="match status" value="1"/>
</dbReference>
<proteinExistence type="inferred from homology"/>
<keyword evidence="5" id="KW-1185">Reference proteome</keyword>
<reference evidence="4 5" key="1">
    <citation type="submission" date="2019-05" db="EMBL/GenBank/DDBJ databases">
        <title>Mikania micrantha, genome provides insights into the molecular mechanism of rapid growth.</title>
        <authorList>
            <person name="Liu B."/>
        </authorList>
    </citation>
    <scope>NUCLEOTIDE SEQUENCE [LARGE SCALE GENOMIC DNA]</scope>
    <source>
        <strain evidence="4">NLD-2019</strain>
        <tissue evidence="4">Leaf</tissue>
    </source>
</reference>
<gene>
    <name evidence="4" type="ORF">E3N88_10357</name>
</gene>
<evidence type="ECO:0000313" key="4">
    <source>
        <dbReference type="EMBL" id="KAD6119086.1"/>
    </source>
</evidence>
<name>A0A5N6PD87_9ASTR</name>
<sequence length="266" mass="29563">MGPSILDALNVRVVGSGKKFLVLAHGLGTDQSVWSRILPYFRPHYKVILFDLVCAGSVNPDYFDSQRYSTLEAFVDDLFQILDSLQVDRCYYVGHSLSSMIGILAAIRRPEMFAKLILIGASPRFLNDKDYHGGFEKDEVEKVFLAMRSNYEAWVEGYAPLAVGADVPTAVREFSRTLFNVRPDIALFVSQTVFHSDLRDQLALVKVPCCIIQTAKDVSVPSSVAVYLKDHLGGRSTVEMMNVEGHLPHLSAPALLAHHLGRALPR</sequence>
<dbReference type="SUPFAM" id="SSF53474">
    <property type="entry name" value="alpha/beta-Hydrolases"/>
    <property type="match status" value="1"/>
</dbReference>
<organism evidence="4 5">
    <name type="scientific">Mikania micrantha</name>
    <name type="common">bitter vine</name>
    <dbReference type="NCBI Taxonomy" id="192012"/>
    <lineage>
        <taxon>Eukaryota</taxon>
        <taxon>Viridiplantae</taxon>
        <taxon>Streptophyta</taxon>
        <taxon>Embryophyta</taxon>
        <taxon>Tracheophyta</taxon>
        <taxon>Spermatophyta</taxon>
        <taxon>Magnoliopsida</taxon>
        <taxon>eudicotyledons</taxon>
        <taxon>Gunneridae</taxon>
        <taxon>Pentapetalae</taxon>
        <taxon>asterids</taxon>
        <taxon>campanulids</taxon>
        <taxon>Asterales</taxon>
        <taxon>Asteraceae</taxon>
        <taxon>Asteroideae</taxon>
        <taxon>Heliantheae alliance</taxon>
        <taxon>Eupatorieae</taxon>
        <taxon>Mikania</taxon>
    </lineage>
</organism>
<protein>
    <recommendedName>
        <fullName evidence="3">AB hydrolase-1 domain-containing protein</fullName>
    </recommendedName>
</protein>
<evidence type="ECO:0000256" key="1">
    <source>
        <dbReference type="ARBA" id="ARBA00008645"/>
    </source>
</evidence>
<dbReference type="OrthoDB" id="408373at2759"/>
<evidence type="ECO:0000256" key="2">
    <source>
        <dbReference type="ARBA" id="ARBA00022801"/>
    </source>
</evidence>
<dbReference type="AlphaFoldDB" id="A0A5N6PD87"/>
<comment type="caution">
    <text evidence="4">The sequence shown here is derived from an EMBL/GenBank/DDBJ whole genome shotgun (WGS) entry which is preliminary data.</text>
</comment>
<dbReference type="FunFam" id="3.40.50.1820:FF:000042">
    <property type="entry name" value="probable strigolactone esterase DAD2"/>
    <property type="match status" value="1"/>
</dbReference>
<dbReference type="Proteomes" id="UP000326396">
    <property type="component" value="Linkage Group LG13"/>
</dbReference>
<evidence type="ECO:0000259" key="3">
    <source>
        <dbReference type="Pfam" id="PF12697"/>
    </source>
</evidence>
<evidence type="ECO:0000313" key="5">
    <source>
        <dbReference type="Proteomes" id="UP000326396"/>
    </source>
</evidence>
<accession>A0A5N6PD87</accession>
<dbReference type="InterPro" id="IPR000073">
    <property type="entry name" value="AB_hydrolase_1"/>
</dbReference>
<dbReference type="Pfam" id="PF12697">
    <property type="entry name" value="Abhydrolase_6"/>
    <property type="match status" value="1"/>
</dbReference>
<dbReference type="PANTHER" id="PTHR43039">
    <property type="entry name" value="ESTERASE-RELATED"/>
    <property type="match status" value="1"/>
</dbReference>
<feature type="domain" description="AB hydrolase-1" evidence="3">
    <location>
        <begin position="21"/>
        <end position="257"/>
    </location>
</feature>
<keyword evidence="2" id="KW-0378">Hydrolase</keyword>